<dbReference type="PANTHER" id="PTHR32305:SF15">
    <property type="entry name" value="PROTEIN RHSA-RELATED"/>
    <property type="match status" value="1"/>
</dbReference>
<dbReference type="Gene3D" id="2.180.10.10">
    <property type="entry name" value="RHS repeat-associated core"/>
    <property type="match status" value="1"/>
</dbReference>
<proteinExistence type="predicted"/>
<organism evidence="1 2">
    <name type="scientific">Escherichia fergusonii</name>
    <dbReference type="NCBI Taxonomy" id="564"/>
    <lineage>
        <taxon>Bacteria</taxon>
        <taxon>Pseudomonadati</taxon>
        <taxon>Pseudomonadota</taxon>
        <taxon>Gammaproteobacteria</taxon>
        <taxon>Enterobacterales</taxon>
        <taxon>Enterobacteriaceae</taxon>
        <taxon>Escherichia</taxon>
    </lineage>
</organism>
<dbReference type="InterPro" id="IPR050708">
    <property type="entry name" value="T6SS_VgrG/RHS"/>
</dbReference>
<accession>A0A7W3ER00</accession>
<protein>
    <submittedName>
        <fullName evidence="1">RHS repeat-associated core domain-containing protein</fullName>
    </submittedName>
</protein>
<dbReference type="Proteomes" id="UP000510927">
    <property type="component" value="Chromosome"/>
</dbReference>
<sequence>MRFARQYLDRETGLHYNTFRYFLPESGRFSQPDPINLAGGINLYQYAPNPLSWIDPRERSRNAAFLY</sequence>
<dbReference type="AlphaFoldDB" id="A0A7W3ER00"/>
<dbReference type="PANTHER" id="PTHR32305">
    <property type="match status" value="1"/>
</dbReference>
<evidence type="ECO:0000313" key="2">
    <source>
        <dbReference type="Proteomes" id="UP000510927"/>
    </source>
</evidence>
<reference evidence="1 2" key="1">
    <citation type="submission" date="2020-06" db="EMBL/GenBank/DDBJ databases">
        <title>REHAB project genomes.</title>
        <authorList>
            <person name="Shaw L.P."/>
        </authorList>
    </citation>
    <scope>NUCLEOTIDE SEQUENCE [LARGE SCALE GENOMIC DNA]</scope>
    <source>
        <strain evidence="1 2">RHB28-C13</strain>
    </source>
</reference>
<evidence type="ECO:0000313" key="1">
    <source>
        <dbReference type="EMBL" id="QLN02557.1"/>
    </source>
</evidence>
<dbReference type="InterPro" id="IPR022385">
    <property type="entry name" value="Rhs_assc_core"/>
</dbReference>
<gene>
    <name evidence="1" type="ORF">HVY52_11175</name>
</gene>
<dbReference type="EMBL" id="CP055675">
    <property type="protein sequence ID" value="QLN02557.1"/>
    <property type="molecule type" value="Genomic_DNA"/>
</dbReference>
<name>A0A7W3ER00_ESCFE</name>
<dbReference type="NCBIfam" id="TIGR03696">
    <property type="entry name" value="Rhs_assc_core"/>
    <property type="match status" value="1"/>
</dbReference>
<dbReference type="PRINTS" id="PR00394">
    <property type="entry name" value="RHSPROTEIN"/>
</dbReference>